<organism evidence="1 2">
    <name type="scientific">Delftia deserti</name>
    <dbReference type="NCBI Taxonomy" id="1651218"/>
    <lineage>
        <taxon>Bacteria</taxon>
        <taxon>Pseudomonadati</taxon>
        <taxon>Pseudomonadota</taxon>
        <taxon>Betaproteobacteria</taxon>
        <taxon>Burkholderiales</taxon>
        <taxon>Comamonadaceae</taxon>
        <taxon>Delftia</taxon>
    </lineage>
</organism>
<gene>
    <name evidence="1" type="ORF">ACFSPV_11305</name>
</gene>
<keyword evidence="2" id="KW-1185">Reference proteome</keyword>
<dbReference type="EMBL" id="JBHUIG010000011">
    <property type="protein sequence ID" value="MFD2319298.1"/>
    <property type="molecule type" value="Genomic_DNA"/>
</dbReference>
<evidence type="ECO:0000313" key="2">
    <source>
        <dbReference type="Proteomes" id="UP001597287"/>
    </source>
</evidence>
<protein>
    <submittedName>
        <fullName evidence="1">DDE-type integrase/transposase/recombinase</fullName>
    </submittedName>
</protein>
<reference evidence="2" key="1">
    <citation type="journal article" date="2019" name="Int. J. Syst. Evol. Microbiol.">
        <title>The Global Catalogue of Microorganisms (GCM) 10K type strain sequencing project: providing services to taxonomists for standard genome sequencing and annotation.</title>
        <authorList>
            <consortium name="The Broad Institute Genomics Platform"/>
            <consortium name="The Broad Institute Genome Sequencing Center for Infectious Disease"/>
            <person name="Wu L."/>
            <person name="Ma J."/>
        </authorList>
    </citation>
    <scope>NUCLEOTIDE SEQUENCE [LARGE SCALE GENOMIC DNA]</scope>
    <source>
        <strain evidence="2">CCUG 62793</strain>
    </source>
</reference>
<name>A0ABW5ETT8_9BURK</name>
<dbReference type="InterPro" id="IPR036397">
    <property type="entry name" value="RNaseH_sf"/>
</dbReference>
<evidence type="ECO:0000313" key="1">
    <source>
        <dbReference type="EMBL" id="MFD2319298.1"/>
    </source>
</evidence>
<dbReference type="Proteomes" id="UP001597287">
    <property type="component" value="Unassembled WGS sequence"/>
</dbReference>
<dbReference type="RefSeq" id="WP_128422649.1">
    <property type="nucleotide sequence ID" value="NZ_JBHSIH010000001.1"/>
</dbReference>
<accession>A0ABW5ETT8</accession>
<sequence length="57" mass="5954">MKPALLHNAMACRAGLGMSVKRLLVDNGAAFPSKAIAAAYKALGVQLKFARSNQPQG</sequence>
<dbReference type="InterPro" id="IPR012337">
    <property type="entry name" value="RNaseH-like_sf"/>
</dbReference>
<dbReference type="Gene3D" id="3.30.420.10">
    <property type="entry name" value="Ribonuclease H-like superfamily/Ribonuclease H"/>
    <property type="match status" value="1"/>
</dbReference>
<dbReference type="SUPFAM" id="SSF53098">
    <property type="entry name" value="Ribonuclease H-like"/>
    <property type="match status" value="1"/>
</dbReference>
<proteinExistence type="predicted"/>
<comment type="caution">
    <text evidence="1">The sequence shown here is derived from an EMBL/GenBank/DDBJ whole genome shotgun (WGS) entry which is preliminary data.</text>
</comment>